<name>A0A1S2VSA5_9BACT</name>
<comment type="caution">
    <text evidence="1">The sequence shown here is derived from an EMBL/GenBank/DDBJ whole genome shotgun (WGS) entry which is preliminary data.</text>
</comment>
<protein>
    <submittedName>
        <fullName evidence="1">Uncharacterized protein</fullName>
    </submittedName>
</protein>
<evidence type="ECO:0000313" key="2">
    <source>
        <dbReference type="Proteomes" id="UP000181790"/>
    </source>
</evidence>
<organism evidence="1 2">
    <name type="scientific">Arsenicibacter rosenii</name>
    <dbReference type="NCBI Taxonomy" id="1750698"/>
    <lineage>
        <taxon>Bacteria</taxon>
        <taxon>Pseudomonadati</taxon>
        <taxon>Bacteroidota</taxon>
        <taxon>Cytophagia</taxon>
        <taxon>Cytophagales</taxon>
        <taxon>Spirosomataceae</taxon>
        <taxon>Arsenicibacter</taxon>
    </lineage>
</organism>
<dbReference type="AlphaFoldDB" id="A0A1S2VSA5"/>
<proteinExistence type="predicted"/>
<sequence length="153" mass="17645">MTDEPDSGYYAAGISATRLLVDESQRIQFFAADAGNRTMYRLDNVELHIWYFSDEPDPDELEGLETGRSDFSQSPDIKLRVGSGEELTRTAFQKRFPSGFLIVKWFLLDGIKRLGGAPYGENRYNVRWQQYRITPDFPPQHWILITDTFRAGI</sequence>
<dbReference type="EMBL" id="MORL01000001">
    <property type="protein sequence ID" value="OIN61215.1"/>
    <property type="molecule type" value="Genomic_DNA"/>
</dbReference>
<dbReference type="Proteomes" id="UP000181790">
    <property type="component" value="Unassembled WGS sequence"/>
</dbReference>
<keyword evidence="2" id="KW-1185">Reference proteome</keyword>
<accession>A0A1S2VSA5</accession>
<evidence type="ECO:0000313" key="1">
    <source>
        <dbReference type="EMBL" id="OIN61215.1"/>
    </source>
</evidence>
<gene>
    <name evidence="1" type="ORF">BLX24_03905</name>
</gene>
<reference evidence="1 2" key="1">
    <citation type="submission" date="2016-10" db="EMBL/GenBank/DDBJ databases">
        <title>Arsenicibacter rosenii gen. nov., sp. nov., an efficient arsenic-methylating bacterium isolated from an arsenic-contaminated paddy soil.</title>
        <authorList>
            <person name="Huang K."/>
        </authorList>
    </citation>
    <scope>NUCLEOTIDE SEQUENCE [LARGE SCALE GENOMIC DNA]</scope>
    <source>
        <strain evidence="1 2">SM-1</strain>
    </source>
</reference>